<gene>
    <name evidence="6" type="ORF">J2W43_002219</name>
</gene>
<comment type="similarity">
    <text evidence="1">Belongs to the LysR transcriptional regulatory family.</text>
</comment>
<comment type="caution">
    <text evidence="6">The sequence shown here is derived from an EMBL/GenBank/DDBJ whole genome shotgun (WGS) entry which is preliminary data.</text>
</comment>
<dbReference type="Proteomes" id="UP001252613">
    <property type="component" value="Unassembled WGS sequence"/>
</dbReference>
<evidence type="ECO:0000256" key="1">
    <source>
        <dbReference type="ARBA" id="ARBA00009437"/>
    </source>
</evidence>
<evidence type="ECO:0000259" key="5">
    <source>
        <dbReference type="PROSITE" id="PS50931"/>
    </source>
</evidence>
<dbReference type="InterPro" id="IPR000847">
    <property type="entry name" value="LysR_HTH_N"/>
</dbReference>
<keyword evidence="3" id="KW-0238">DNA-binding</keyword>
<keyword evidence="4" id="KW-0804">Transcription</keyword>
<dbReference type="Gene3D" id="1.10.10.10">
    <property type="entry name" value="Winged helix-like DNA-binding domain superfamily/Winged helix DNA-binding domain"/>
    <property type="match status" value="1"/>
</dbReference>
<dbReference type="SUPFAM" id="SSF53850">
    <property type="entry name" value="Periplasmic binding protein-like II"/>
    <property type="match status" value="1"/>
</dbReference>
<dbReference type="GO" id="GO:0006351">
    <property type="term" value="P:DNA-templated transcription"/>
    <property type="evidence" value="ECO:0007669"/>
    <property type="project" value="TreeGrafter"/>
</dbReference>
<proteinExistence type="inferred from homology"/>
<evidence type="ECO:0000256" key="2">
    <source>
        <dbReference type="ARBA" id="ARBA00023015"/>
    </source>
</evidence>
<dbReference type="AlphaFoldDB" id="A0AAW8M880"/>
<dbReference type="InterPro" id="IPR005119">
    <property type="entry name" value="LysR_subst-bd"/>
</dbReference>
<feature type="domain" description="HTH lysR-type" evidence="5">
    <location>
        <begin position="1"/>
        <end position="51"/>
    </location>
</feature>
<dbReference type="GO" id="GO:0003700">
    <property type="term" value="F:DNA-binding transcription factor activity"/>
    <property type="evidence" value="ECO:0007669"/>
    <property type="project" value="InterPro"/>
</dbReference>
<dbReference type="InterPro" id="IPR058163">
    <property type="entry name" value="LysR-type_TF_proteobact-type"/>
</dbReference>
<dbReference type="EMBL" id="JAVDVC010000004">
    <property type="protein sequence ID" value="MDR6958237.1"/>
    <property type="molecule type" value="Genomic_DNA"/>
</dbReference>
<organism evidence="6 7">
    <name type="scientific">Pseudomonas brassicacearum</name>
    <dbReference type="NCBI Taxonomy" id="930166"/>
    <lineage>
        <taxon>Bacteria</taxon>
        <taxon>Pseudomonadati</taxon>
        <taxon>Pseudomonadota</taxon>
        <taxon>Gammaproteobacteria</taxon>
        <taxon>Pseudomonadales</taxon>
        <taxon>Pseudomonadaceae</taxon>
        <taxon>Pseudomonas</taxon>
    </lineage>
</organism>
<reference evidence="6" key="1">
    <citation type="submission" date="2023-07" db="EMBL/GenBank/DDBJ databases">
        <title>Sorghum-associated microbial communities from plants grown in Nebraska, USA.</title>
        <authorList>
            <person name="Schachtman D."/>
        </authorList>
    </citation>
    <scope>NUCLEOTIDE SEQUENCE</scope>
    <source>
        <strain evidence="6">3432</strain>
    </source>
</reference>
<protein>
    <submittedName>
        <fullName evidence="6">LysR family glycine cleavage system transcriptional activator</fullName>
    </submittedName>
</protein>
<dbReference type="GO" id="GO:0043565">
    <property type="term" value="F:sequence-specific DNA binding"/>
    <property type="evidence" value="ECO:0007669"/>
    <property type="project" value="TreeGrafter"/>
</dbReference>
<accession>A0AAW8M880</accession>
<name>A0AAW8M880_9PSED</name>
<keyword evidence="2" id="KW-0805">Transcription regulation</keyword>
<evidence type="ECO:0000313" key="7">
    <source>
        <dbReference type="Proteomes" id="UP001252613"/>
    </source>
</evidence>
<dbReference type="Gene3D" id="3.40.190.10">
    <property type="entry name" value="Periplasmic binding protein-like II"/>
    <property type="match status" value="2"/>
</dbReference>
<evidence type="ECO:0000256" key="4">
    <source>
        <dbReference type="ARBA" id="ARBA00023163"/>
    </source>
</evidence>
<dbReference type="PROSITE" id="PS50931">
    <property type="entry name" value="HTH_LYSR"/>
    <property type="match status" value="1"/>
</dbReference>
<evidence type="ECO:0000313" key="6">
    <source>
        <dbReference type="EMBL" id="MDR6958237.1"/>
    </source>
</evidence>
<dbReference type="PANTHER" id="PTHR30537:SF74">
    <property type="entry name" value="HTH-TYPE TRANSCRIPTIONAL REGULATOR TRPI"/>
    <property type="match status" value="1"/>
</dbReference>
<dbReference type="Pfam" id="PF00126">
    <property type="entry name" value="HTH_1"/>
    <property type="match status" value="1"/>
</dbReference>
<evidence type="ECO:0000256" key="3">
    <source>
        <dbReference type="ARBA" id="ARBA00023125"/>
    </source>
</evidence>
<dbReference type="PANTHER" id="PTHR30537">
    <property type="entry name" value="HTH-TYPE TRANSCRIPTIONAL REGULATOR"/>
    <property type="match status" value="1"/>
</dbReference>
<dbReference type="InterPro" id="IPR036390">
    <property type="entry name" value="WH_DNA-bd_sf"/>
</dbReference>
<sequence length="286" mass="31828">MFEVVARLGHLGAAAAELHVTPGAVSQQIRALQNNLGVELLQKQGRHLVLTPSGLVLQRAVARGMGEIGQGVRQVLTEVQAAEPFTVVTICTEPVLGTTWLLPKLFAFHSQHPKIRLRVITASAASEVDWKKADIALLYASPPWEGLWWRPLRSLNMFPVCCPQLLPHVRQPADLTNQRLLHEDDGMLWRRWLVAARVPYPGDADVFIQSFPMALQAARDGYGVALSDEFNSHRDLADGRLVRPFNLQVPAGLGYYCLSLEERRELPQVVQLIDWLTEEAGRDIGS</sequence>
<dbReference type="SUPFAM" id="SSF46785">
    <property type="entry name" value="Winged helix' DNA-binding domain"/>
    <property type="match status" value="1"/>
</dbReference>
<dbReference type="Pfam" id="PF03466">
    <property type="entry name" value="LysR_substrate"/>
    <property type="match status" value="1"/>
</dbReference>
<dbReference type="InterPro" id="IPR036388">
    <property type="entry name" value="WH-like_DNA-bd_sf"/>
</dbReference>